<dbReference type="Gramene" id="Os08t0486233-00">
    <property type="protein sequence ID" value="Os08t0486233-00"/>
    <property type="gene ID" value="Os08g0486233"/>
</dbReference>
<sequence>RHFLLEKDVPSPWWPERTEAWRSHRRPGCVDGGAPVRSDVVGPEHVLADAELAKVVEDGDHVRCSLSMDL</sequence>
<reference evidence="1 2" key="2">
    <citation type="journal article" date="2013" name="Plant Cell Physiol.">
        <title>Rice Annotation Project Database (RAP-DB): an integrative and interactive database for rice genomics.</title>
        <authorList>
            <person name="Sakai H."/>
            <person name="Lee S.S."/>
            <person name="Tanaka T."/>
            <person name="Numa H."/>
            <person name="Kim J."/>
            <person name="Kawahara Y."/>
            <person name="Wakimoto H."/>
            <person name="Yang C.C."/>
            <person name="Iwamoto M."/>
            <person name="Abe T."/>
            <person name="Yamada Y."/>
            <person name="Muto A."/>
            <person name="Inokuchi H."/>
            <person name="Ikemura T."/>
            <person name="Matsumoto T."/>
            <person name="Sasaki T."/>
            <person name="Itoh T."/>
        </authorList>
    </citation>
    <scope>NUCLEOTIDE SEQUENCE [LARGE SCALE GENOMIC DNA]</scope>
    <source>
        <strain evidence="2">cv. Nipponbare</strain>
    </source>
</reference>
<organism evidence="1 2">
    <name type="scientific">Oryza sativa subsp. japonica</name>
    <name type="common">Rice</name>
    <dbReference type="NCBI Taxonomy" id="39947"/>
    <lineage>
        <taxon>Eukaryota</taxon>
        <taxon>Viridiplantae</taxon>
        <taxon>Streptophyta</taxon>
        <taxon>Embryophyta</taxon>
        <taxon>Tracheophyta</taxon>
        <taxon>Spermatophyta</taxon>
        <taxon>Magnoliopsida</taxon>
        <taxon>Liliopsida</taxon>
        <taxon>Poales</taxon>
        <taxon>Poaceae</taxon>
        <taxon>BOP clade</taxon>
        <taxon>Oryzoideae</taxon>
        <taxon>Oryzeae</taxon>
        <taxon>Oryzinae</taxon>
        <taxon>Oryza</taxon>
        <taxon>Oryza sativa</taxon>
    </lineage>
</organism>
<dbReference type="Proteomes" id="UP000059680">
    <property type="component" value="Chromosome 8"/>
</dbReference>
<evidence type="ECO:0000313" key="2">
    <source>
        <dbReference type="Proteomes" id="UP000059680"/>
    </source>
</evidence>
<gene>
    <name evidence="1" type="ordered locus">Os08g0486233</name>
    <name evidence="1" type="ORF">OSNPB_080486233</name>
</gene>
<dbReference type="GO" id="GO:0003700">
    <property type="term" value="F:DNA-binding transcription factor activity"/>
    <property type="evidence" value="ECO:0007669"/>
    <property type="project" value="InterPro"/>
</dbReference>
<dbReference type="InterPro" id="IPR023278">
    <property type="entry name" value="Ethylene_insens-like_DNA-bd"/>
</dbReference>
<evidence type="ECO:0000313" key="1">
    <source>
        <dbReference type="EMBL" id="BAT05980.1"/>
    </source>
</evidence>
<proteinExistence type="predicted"/>
<protein>
    <submittedName>
        <fullName evidence="1">Os08g0486233 protein</fullName>
    </submittedName>
</protein>
<reference evidence="2" key="1">
    <citation type="journal article" date="2005" name="Nature">
        <title>The map-based sequence of the rice genome.</title>
        <authorList>
            <consortium name="International rice genome sequencing project (IRGSP)"/>
            <person name="Matsumoto T."/>
            <person name="Wu J."/>
            <person name="Kanamori H."/>
            <person name="Katayose Y."/>
            <person name="Fujisawa M."/>
            <person name="Namiki N."/>
            <person name="Mizuno H."/>
            <person name="Yamamoto K."/>
            <person name="Antonio B.A."/>
            <person name="Baba T."/>
            <person name="Sakata K."/>
            <person name="Nagamura Y."/>
            <person name="Aoki H."/>
            <person name="Arikawa K."/>
            <person name="Arita K."/>
            <person name="Bito T."/>
            <person name="Chiden Y."/>
            <person name="Fujitsuka N."/>
            <person name="Fukunaka R."/>
            <person name="Hamada M."/>
            <person name="Harada C."/>
            <person name="Hayashi A."/>
            <person name="Hijishita S."/>
            <person name="Honda M."/>
            <person name="Hosokawa S."/>
            <person name="Ichikawa Y."/>
            <person name="Idonuma A."/>
            <person name="Iijima M."/>
            <person name="Ikeda M."/>
            <person name="Ikeno M."/>
            <person name="Ito K."/>
            <person name="Ito S."/>
            <person name="Ito T."/>
            <person name="Ito Y."/>
            <person name="Ito Y."/>
            <person name="Iwabuchi A."/>
            <person name="Kamiya K."/>
            <person name="Karasawa W."/>
            <person name="Kurita K."/>
            <person name="Katagiri S."/>
            <person name="Kikuta A."/>
            <person name="Kobayashi H."/>
            <person name="Kobayashi N."/>
            <person name="Machita K."/>
            <person name="Maehara T."/>
            <person name="Masukawa M."/>
            <person name="Mizubayashi T."/>
            <person name="Mukai Y."/>
            <person name="Nagasaki H."/>
            <person name="Nagata Y."/>
            <person name="Naito S."/>
            <person name="Nakashima M."/>
            <person name="Nakama Y."/>
            <person name="Nakamichi Y."/>
            <person name="Nakamura M."/>
            <person name="Meguro A."/>
            <person name="Negishi M."/>
            <person name="Ohta I."/>
            <person name="Ohta T."/>
            <person name="Okamoto M."/>
            <person name="Ono N."/>
            <person name="Saji S."/>
            <person name="Sakaguchi M."/>
            <person name="Sakai K."/>
            <person name="Shibata M."/>
            <person name="Shimokawa T."/>
            <person name="Song J."/>
            <person name="Takazaki Y."/>
            <person name="Terasawa K."/>
            <person name="Tsugane M."/>
            <person name="Tsuji K."/>
            <person name="Ueda S."/>
            <person name="Waki K."/>
            <person name="Yamagata H."/>
            <person name="Yamamoto M."/>
            <person name="Yamamoto S."/>
            <person name="Yamane H."/>
            <person name="Yoshiki S."/>
            <person name="Yoshihara R."/>
            <person name="Yukawa K."/>
            <person name="Zhong H."/>
            <person name="Yano M."/>
            <person name="Yuan Q."/>
            <person name="Ouyang S."/>
            <person name="Liu J."/>
            <person name="Jones K.M."/>
            <person name="Gansberger K."/>
            <person name="Moffat K."/>
            <person name="Hill J."/>
            <person name="Bera J."/>
            <person name="Fadrosh D."/>
            <person name="Jin S."/>
            <person name="Johri S."/>
            <person name="Kim M."/>
            <person name="Overton L."/>
            <person name="Reardon M."/>
            <person name="Tsitrin T."/>
            <person name="Vuong H."/>
            <person name="Weaver B."/>
            <person name="Ciecko A."/>
            <person name="Tallon L."/>
            <person name="Jackson J."/>
            <person name="Pai G."/>
            <person name="Aken S.V."/>
            <person name="Utterback T."/>
            <person name="Reidmuller S."/>
            <person name="Feldblyum T."/>
            <person name="Hsiao J."/>
            <person name="Zismann V."/>
            <person name="Iobst S."/>
            <person name="de Vazeille A.R."/>
            <person name="Buell C.R."/>
            <person name="Ying K."/>
            <person name="Li Y."/>
            <person name="Lu T."/>
            <person name="Huang Y."/>
            <person name="Zhao Q."/>
            <person name="Feng Q."/>
            <person name="Zhang L."/>
            <person name="Zhu J."/>
            <person name="Weng Q."/>
            <person name="Mu J."/>
            <person name="Lu Y."/>
            <person name="Fan D."/>
            <person name="Liu Y."/>
            <person name="Guan J."/>
            <person name="Zhang Y."/>
            <person name="Yu S."/>
            <person name="Liu X."/>
            <person name="Zhang Y."/>
            <person name="Hong G."/>
            <person name="Han B."/>
            <person name="Choisne N."/>
            <person name="Demange N."/>
            <person name="Orjeda G."/>
            <person name="Samain S."/>
            <person name="Cattolico L."/>
            <person name="Pelletier E."/>
            <person name="Couloux A."/>
            <person name="Segurens B."/>
            <person name="Wincker P."/>
            <person name="D'Hont A."/>
            <person name="Scarpelli C."/>
            <person name="Weissenbach J."/>
            <person name="Salanoubat M."/>
            <person name="Quetier F."/>
            <person name="Yu Y."/>
            <person name="Kim H.R."/>
            <person name="Rambo T."/>
            <person name="Currie J."/>
            <person name="Collura K."/>
            <person name="Luo M."/>
            <person name="Yang T."/>
            <person name="Ammiraju J.S.S."/>
            <person name="Engler F."/>
            <person name="Soderlund C."/>
            <person name="Wing R.A."/>
            <person name="Palmer L.E."/>
            <person name="de la Bastide M."/>
            <person name="Spiegel L."/>
            <person name="Nascimento L."/>
            <person name="Zutavern T."/>
            <person name="O'Shaughnessy A."/>
            <person name="Dike S."/>
            <person name="Dedhia N."/>
            <person name="Preston R."/>
            <person name="Balija V."/>
            <person name="McCombie W.R."/>
            <person name="Chow T."/>
            <person name="Chen H."/>
            <person name="Chung M."/>
            <person name="Chen C."/>
            <person name="Shaw J."/>
            <person name="Wu H."/>
            <person name="Hsiao K."/>
            <person name="Chao Y."/>
            <person name="Chu M."/>
            <person name="Cheng C."/>
            <person name="Hour A."/>
            <person name="Lee P."/>
            <person name="Lin S."/>
            <person name="Lin Y."/>
            <person name="Liou J."/>
            <person name="Liu S."/>
            <person name="Hsing Y."/>
            <person name="Raghuvanshi S."/>
            <person name="Mohanty A."/>
            <person name="Bharti A.K."/>
            <person name="Gaur A."/>
            <person name="Gupta V."/>
            <person name="Kumar D."/>
            <person name="Ravi V."/>
            <person name="Vij S."/>
            <person name="Kapur A."/>
            <person name="Khurana P."/>
            <person name="Khurana P."/>
            <person name="Khurana J.P."/>
            <person name="Tyagi A.K."/>
            <person name="Gaikwad K."/>
            <person name="Singh A."/>
            <person name="Dalal V."/>
            <person name="Srivastava S."/>
            <person name="Dixit A."/>
            <person name="Pal A.K."/>
            <person name="Ghazi I.A."/>
            <person name="Yadav M."/>
            <person name="Pandit A."/>
            <person name="Bhargava A."/>
            <person name="Sureshbabu K."/>
            <person name="Batra K."/>
            <person name="Sharma T.R."/>
            <person name="Mohapatra T."/>
            <person name="Singh N.K."/>
            <person name="Messing J."/>
            <person name="Nelson A.B."/>
            <person name="Fuks G."/>
            <person name="Kavchok S."/>
            <person name="Keizer G."/>
            <person name="Linton E."/>
            <person name="Llaca V."/>
            <person name="Song R."/>
            <person name="Tanyolac B."/>
            <person name="Young S."/>
            <person name="Ho-Il K."/>
            <person name="Hahn J.H."/>
            <person name="Sangsakoo G."/>
            <person name="Vanavichit A."/>
            <person name="de Mattos Luiz.A.T."/>
            <person name="Zimmer P.D."/>
            <person name="Malone G."/>
            <person name="Dellagostin O."/>
            <person name="de Oliveira A.C."/>
            <person name="Bevan M."/>
            <person name="Bancroft I."/>
            <person name="Minx P."/>
            <person name="Cordum H."/>
            <person name="Wilson R."/>
            <person name="Cheng Z."/>
            <person name="Jin W."/>
            <person name="Jiang J."/>
            <person name="Leong S.A."/>
            <person name="Iwama H."/>
            <person name="Gojobori T."/>
            <person name="Itoh T."/>
            <person name="Niimura Y."/>
            <person name="Fujii Y."/>
            <person name="Habara T."/>
            <person name="Sakai H."/>
            <person name="Sato Y."/>
            <person name="Wilson G."/>
            <person name="Kumar K."/>
            <person name="McCouch S."/>
            <person name="Juretic N."/>
            <person name="Hoen D."/>
            <person name="Wright S."/>
            <person name="Bruskiewich R."/>
            <person name="Bureau T."/>
            <person name="Miyao A."/>
            <person name="Hirochika H."/>
            <person name="Nishikawa T."/>
            <person name="Kadowaki K."/>
            <person name="Sugiura M."/>
            <person name="Burr B."/>
            <person name="Sasaki T."/>
        </authorList>
    </citation>
    <scope>NUCLEOTIDE SEQUENCE [LARGE SCALE GENOMIC DNA]</scope>
    <source>
        <strain evidence="2">cv. Nipponbare</strain>
    </source>
</reference>
<dbReference type="PaxDb" id="39947-A0A0P0XH95"/>
<dbReference type="SUPFAM" id="SSF116768">
    <property type="entry name" value="DNA-binding domain of EIN3-like"/>
    <property type="match status" value="1"/>
</dbReference>
<dbReference type="AlphaFoldDB" id="A0A0P0XH95"/>
<reference evidence="1 2" key="3">
    <citation type="journal article" date="2013" name="Rice">
        <title>Improvement of the Oryza sativa Nipponbare reference genome using next generation sequence and optical map data.</title>
        <authorList>
            <person name="Kawahara Y."/>
            <person name="de la Bastide M."/>
            <person name="Hamilton J.P."/>
            <person name="Kanamori H."/>
            <person name="McCombie W.R."/>
            <person name="Ouyang S."/>
            <person name="Schwartz D.C."/>
            <person name="Tanaka T."/>
            <person name="Wu J."/>
            <person name="Zhou S."/>
            <person name="Childs K.L."/>
            <person name="Davidson R.M."/>
            <person name="Lin H."/>
            <person name="Quesada-Ocampo L."/>
            <person name="Vaillancourt B."/>
            <person name="Sakai H."/>
            <person name="Lee S.S."/>
            <person name="Kim J."/>
            <person name="Numa H."/>
            <person name="Itoh T."/>
            <person name="Buell C.R."/>
            <person name="Matsumoto T."/>
        </authorList>
    </citation>
    <scope>NUCLEOTIDE SEQUENCE [LARGE SCALE GENOMIC DNA]</scope>
    <source>
        <strain evidence="2">cv. Nipponbare</strain>
    </source>
</reference>
<name>A0A0P0XH95_ORYSJ</name>
<feature type="non-terminal residue" evidence="1">
    <location>
        <position position="1"/>
    </location>
</feature>
<dbReference type="InParanoid" id="A0A0P0XH95"/>
<dbReference type="EMBL" id="AP014964">
    <property type="protein sequence ID" value="BAT05980.1"/>
    <property type="molecule type" value="Genomic_DNA"/>
</dbReference>
<keyword evidence="2" id="KW-1185">Reference proteome</keyword>
<dbReference type="GO" id="GO:0005634">
    <property type="term" value="C:nucleus"/>
    <property type="evidence" value="ECO:0007669"/>
    <property type="project" value="InterPro"/>
</dbReference>
<accession>A0A0P0XH95</accession>